<accession>A0A0D3EE98</accession>
<sequence>MALDKVAELWVVDPKRAKRMHRHQVVWNSNPTRHCPNCHHVIDNSYEVDDWPGLPRGVKFDPSDPEIICHLLAKSGLSALRTMGLCNTVCVPLFHRTIKTYNTRTRKRRKIHDDDFGDVSWLKTGRTKPVVLDGAFSHCHGMYPIPVGPTLQKLMPAFYLSTLSQQHLRKALGCRGAEPSIKLMLPTFGLASSKRVQVDQPDYSFFTCNSPPMR</sequence>
<dbReference type="eggNOG" id="ENOG502QYVC">
    <property type="taxonomic scope" value="Eukaryota"/>
</dbReference>
<dbReference type="SUPFAM" id="SSF101941">
    <property type="entry name" value="NAC domain"/>
    <property type="match status" value="1"/>
</dbReference>
<dbReference type="PANTHER" id="PTHR31079">
    <property type="entry name" value="NAC DOMAIN-CONTAINING PROTEIN 73"/>
    <property type="match status" value="1"/>
</dbReference>
<evidence type="ECO:0000313" key="1">
    <source>
        <dbReference type="EnsemblPlants" id="Bo9g154540.1"/>
    </source>
</evidence>
<organism evidence="1 2">
    <name type="scientific">Brassica oleracea var. oleracea</name>
    <dbReference type="NCBI Taxonomy" id="109376"/>
    <lineage>
        <taxon>Eukaryota</taxon>
        <taxon>Viridiplantae</taxon>
        <taxon>Streptophyta</taxon>
        <taxon>Embryophyta</taxon>
        <taxon>Tracheophyta</taxon>
        <taxon>Spermatophyta</taxon>
        <taxon>Magnoliopsida</taxon>
        <taxon>eudicotyledons</taxon>
        <taxon>Gunneridae</taxon>
        <taxon>Pentapetalae</taxon>
        <taxon>rosids</taxon>
        <taxon>malvids</taxon>
        <taxon>Brassicales</taxon>
        <taxon>Brassicaceae</taxon>
        <taxon>Brassiceae</taxon>
        <taxon>Brassica</taxon>
    </lineage>
</organism>
<dbReference type="HOGENOM" id="CLU_1252176_0_0_1"/>
<evidence type="ECO:0000313" key="2">
    <source>
        <dbReference type="Proteomes" id="UP000032141"/>
    </source>
</evidence>
<dbReference type="InterPro" id="IPR036093">
    <property type="entry name" value="NAC_dom_sf"/>
</dbReference>
<dbReference type="AlphaFoldDB" id="A0A0D3EE98"/>
<dbReference type="InterPro" id="IPR044799">
    <property type="entry name" value="SOG1-like"/>
</dbReference>
<dbReference type="Proteomes" id="UP000032141">
    <property type="component" value="Chromosome C9"/>
</dbReference>
<dbReference type="PANTHER" id="PTHR31079:SF9">
    <property type="entry name" value="SUPPRESSOR OF GAMMA RESPONSE 1"/>
    <property type="match status" value="1"/>
</dbReference>
<dbReference type="GO" id="GO:0005634">
    <property type="term" value="C:nucleus"/>
    <property type="evidence" value="ECO:0007669"/>
    <property type="project" value="TreeGrafter"/>
</dbReference>
<evidence type="ECO:0008006" key="3">
    <source>
        <dbReference type="Google" id="ProtNLM"/>
    </source>
</evidence>
<dbReference type="STRING" id="109376.A0A0D3EE98"/>
<dbReference type="GO" id="GO:0000976">
    <property type="term" value="F:transcription cis-regulatory region binding"/>
    <property type="evidence" value="ECO:0007669"/>
    <property type="project" value="TreeGrafter"/>
</dbReference>
<protein>
    <recommendedName>
        <fullName evidence="3">NAC domain-containing protein</fullName>
    </recommendedName>
</protein>
<reference evidence="1" key="2">
    <citation type="submission" date="2015-03" db="UniProtKB">
        <authorList>
            <consortium name="EnsemblPlants"/>
        </authorList>
    </citation>
    <scope>IDENTIFICATION</scope>
</reference>
<dbReference type="OMA" id="GAFSHCH"/>
<reference evidence="1 2" key="1">
    <citation type="journal article" date="2014" name="Genome Biol.">
        <title>Transcriptome and methylome profiling reveals relics of genome dominance in the mesopolyploid Brassica oleracea.</title>
        <authorList>
            <person name="Parkin I.A."/>
            <person name="Koh C."/>
            <person name="Tang H."/>
            <person name="Robinson S.J."/>
            <person name="Kagale S."/>
            <person name="Clarke W.E."/>
            <person name="Town C.D."/>
            <person name="Nixon J."/>
            <person name="Krishnakumar V."/>
            <person name="Bidwell S.L."/>
            <person name="Denoeud F."/>
            <person name="Belcram H."/>
            <person name="Links M.G."/>
            <person name="Just J."/>
            <person name="Clarke C."/>
            <person name="Bender T."/>
            <person name="Huebert T."/>
            <person name="Mason A.S."/>
            <person name="Pires J.C."/>
            <person name="Barker G."/>
            <person name="Moore J."/>
            <person name="Walley P.G."/>
            <person name="Manoli S."/>
            <person name="Batley J."/>
            <person name="Edwards D."/>
            <person name="Nelson M.N."/>
            <person name="Wang X."/>
            <person name="Paterson A.H."/>
            <person name="King G."/>
            <person name="Bancroft I."/>
            <person name="Chalhoub B."/>
            <person name="Sharpe A.G."/>
        </authorList>
    </citation>
    <scope>NUCLEOTIDE SEQUENCE</scope>
    <source>
        <strain evidence="1 2">cv. TO1000</strain>
    </source>
</reference>
<dbReference type="GO" id="GO:0003700">
    <property type="term" value="F:DNA-binding transcription factor activity"/>
    <property type="evidence" value="ECO:0007669"/>
    <property type="project" value="InterPro"/>
</dbReference>
<dbReference type="EnsemblPlants" id="Bo9g154540.1">
    <property type="protein sequence ID" value="Bo9g154540.1"/>
    <property type="gene ID" value="Bo9g154540"/>
</dbReference>
<keyword evidence="2" id="KW-1185">Reference proteome</keyword>
<dbReference type="Gramene" id="Bo9g154540.1">
    <property type="protein sequence ID" value="Bo9g154540.1"/>
    <property type="gene ID" value="Bo9g154540"/>
</dbReference>
<name>A0A0D3EE98_BRAOL</name>
<proteinExistence type="predicted"/>